<evidence type="ECO:0000256" key="1">
    <source>
        <dbReference type="ARBA" id="ARBA00004651"/>
    </source>
</evidence>
<dbReference type="NCBIfam" id="TIGR02203">
    <property type="entry name" value="MsbA_lipidA"/>
    <property type="match status" value="1"/>
</dbReference>
<evidence type="ECO:0000256" key="6">
    <source>
        <dbReference type="ARBA" id="ARBA00022840"/>
    </source>
</evidence>
<dbReference type="SMART" id="SM00382">
    <property type="entry name" value="AAA"/>
    <property type="match status" value="1"/>
</dbReference>
<dbReference type="InterPro" id="IPR036640">
    <property type="entry name" value="ABC1_TM_sf"/>
</dbReference>
<protein>
    <submittedName>
        <fullName evidence="14">Lipid A export ATP-binding/permease protein MsbA</fullName>
    </submittedName>
</protein>
<dbReference type="PROSITE" id="PS00211">
    <property type="entry name" value="ABC_TRANSPORTER_1"/>
    <property type="match status" value="1"/>
</dbReference>
<name>A0A3M4YDS3_9PSED</name>
<keyword evidence="7" id="KW-1278">Translocase</keyword>
<dbReference type="InterPro" id="IPR039421">
    <property type="entry name" value="Type_1_exporter"/>
</dbReference>
<feature type="transmembrane region" description="Helical" evidence="11">
    <location>
        <begin position="118"/>
        <end position="141"/>
    </location>
</feature>
<feature type="transmembrane region" description="Helical" evidence="11">
    <location>
        <begin position="197"/>
        <end position="214"/>
    </location>
</feature>
<evidence type="ECO:0000259" key="13">
    <source>
        <dbReference type="PROSITE" id="PS50929"/>
    </source>
</evidence>
<comment type="caution">
    <text evidence="14">The sequence shown here is derived from an EMBL/GenBank/DDBJ whole genome shotgun (WGS) entry which is preliminary data.</text>
</comment>
<dbReference type="FunFam" id="3.40.50.300:FF:000140">
    <property type="entry name" value="Lipid A export ATP-binding/permease protein MsbA"/>
    <property type="match status" value="1"/>
</dbReference>
<keyword evidence="2" id="KW-0813">Transport</keyword>
<dbReference type="Pfam" id="PF00664">
    <property type="entry name" value="ABC_membrane"/>
    <property type="match status" value="1"/>
</dbReference>
<feature type="transmembrane region" description="Helical" evidence="11">
    <location>
        <begin position="60"/>
        <end position="79"/>
    </location>
</feature>
<evidence type="ECO:0000313" key="14">
    <source>
        <dbReference type="EMBL" id="RMR86077.1"/>
    </source>
</evidence>
<dbReference type="Gene3D" id="1.20.1560.10">
    <property type="entry name" value="ABC transporter type 1, transmembrane domain"/>
    <property type="match status" value="1"/>
</dbReference>
<proteinExistence type="predicted"/>
<keyword evidence="10 11" id="KW-0472">Membrane</keyword>
<dbReference type="CDD" id="cd18552">
    <property type="entry name" value="ABC_6TM_MsbA_like"/>
    <property type="match status" value="1"/>
</dbReference>
<gene>
    <name evidence="14" type="ORF">ALP78_04378</name>
</gene>
<evidence type="ECO:0000256" key="3">
    <source>
        <dbReference type="ARBA" id="ARBA00022475"/>
    </source>
</evidence>
<dbReference type="PROSITE" id="PS50929">
    <property type="entry name" value="ABC_TM1F"/>
    <property type="match status" value="1"/>
</dbReference>
<feature type="domain" description="ABC transporter" evidence="12">
    <location>
        <begin position="392"/>
        <end position="628"/>
    </location>
</feature>
<dbReference type="GO" id="GO:0034040">
    <property type="term" value="F:ATPase-coupled lipid transmembrane transporter activity"/>
    <property type="evidence" value="ECO:0007669"/>
    <property type="project" value="InterPro"/>
</dbReference>
<keyword evidence="4 11" id="KW-0812">Transmembrane</keyword>
<evidence type="ECO:0000256" key="4">
    <source>
        <dbReference type="ARBA" id="ARBA00022692"/>
    </source>
</evidence>
<evidence type="ECO:0000256" key="8">
    <source>
        <dbReference type="ARBA" id="ARBA00022989"/>
    </source>
</evidence>
<evidence type="ECO:0000256" key="5">
    <source>
        <dbReference type="ARBA" id="ARBA00022741"/>
    </source>
</evidence>
<evidence type="ECO:0000256" key="9">
    <source>
        <dbReference type="ARBA" id="ARBA00023055"/>
    </source>
</evidence>
<dbReference type="EMBL" id="RBSD01000110">
    <property type="protein sequence ID" value="RMR86077.1"/>
    <property type="molecule type" value="Genomic_DNA"/>
</dbReference>
<dbReference type="SUPFAM" id="SSF52540">
    <property type="entry name" value="P-loop containing nucleoside triphosphate hydrolases"/>
    <property type="match status" value="1"/>
</dbReference>
<evidence type="ECO:0000256" key="10">
    <source>
        <dbReference type="ARBA" id="ARBA00023136"/>
    </source>
</evidence>
<dbReference type="InterPro" id="IPR017871">
    <property type="entry name" value="ABC_transporter-like_CS"/>
</dbReference>
<keyword evidence="9" id="KW-0445">Lipid transport</keyword>
<feature type="transmembrane region" description="Helical" evidence="11">
    <location>
        <begin position="220"/>
        <end position="238"/>
    </location>
</feature>
<dbReference type="InterPro" id="IPR011917">
    <property type="entry name" value="ABC_transpr_lipidA"/>
</dbReference>
<dbReference type="AlphaFoldDB" id="A0A3M4YDS3"/>
<feature type="domain" description="ABC transmembrane type-1" evidence="13">
    <location>
        <begin position="69"/>
        <end position="360"/>
    </location>
</feature>
<evidence type="ECO:0000259" key="12">
    <source>
        <dbReference type="PROSITE" id="PS50893"/>
    </source>
</evidence>
<dbReference type="PANTHER" id="PTHR43394:SF1">
    <property type="entry name" value="ATP-BINDING CASSETTE SUB-FAMILY B MEMBER 10, MITOCHONDRIAL"/>
    <property type="match status" value="1"/>
</dbReference>
<evidence type="ECO:0000256" key="7">
    <source>
        <dbReference type="ARBA" id="ARBA00022967"/>
    </source>
</evidence>
<dbReference type="InterPro" id="IPR027417">
    <property type="entry name" value="P-loop_NTPase"/>
</dbReference>
<accession>A0A3M4YDS3</accession>
<evidence type="ECO:0000313" key="15">
    <source>
        <dbReference type="Proteomes" id="UP000268004"/>
    </source>
</evidence>
<dbReference type="PROSITE" id="PS50893">
    <property type="entry name" value="ABC_TRANSPORTER_2"/>
    <property type="match status" value="1"/>
</dbReference>
<evidence type="ECO:0000256" key="2">
    <source>
        <dbReference type="ARBA" id="ARBA00022448"/>
    </source>
</evidence>
<keyword evidence="8 11" id="KW-1133">Transmembrane helix</keyword>
<keyword evidence="5" id="KW-0547">Nucleotide-binding</keyword>
<reference evidence="14 15" key="1">
    <citation type="submission" date="2018-08" db="EMBL/GenBank/DDBJ databases">
        <title>Recombination of ecologically and evolutionarily significant loci maintains genetic cohesion in the Pseudomonas syringae species complex.</title>
        <authorList>
            <person name="Dillon M."/>
            <person name="Thakur S."/>
            <person name="Almeida R.N.D."/>
            <person name="Weir B.S."/>
            <person name="Guttman D.S."/>
        </authorList>
    </citation>
    <scope>NUCLEOTIDE SEQUENCE [LARGE SCALE GENOMIC DNA]</scope>
    <source>
        <strain evidence="14 15">ICMP 4996</strain>
    </source>
</reference>
<dbReference type="Proteomes" id="UP000268004">
    <property type="component" value="Unassembled WGS sequence"/>
</dbReference>
<dbReference type="GO" id="GO:0005886">
    <property type="term" value="C:plasma membrane"/>
    <property type="evidence" value="ECO:0007669"/>
    <property type="project" value="UniProtKB-SubCell"/>
</dbReference>
<dbReference type="GO" id="GO:0016887">
    <property type="term" value="F:ATP hydrolysis activity"/>
    <property type="evidence" value="ECO:0007669"/>
    <property type="project" value="InterPro"/>
</dbReference>
<organism evidence="14 15">
    <name type="scientific">Pseudomonas coronafaciens pv. striafaciens</name>
    <dbReference type="NCBI Taxonomy" id="235276"/>
    <lineage>
        <taxon>Bacteria</taxon>
        <taxon>Pseudomonadati</taxon>
        <taxon>Pseudomonadota</taxon>
        <taxon>Gammaproteobacteria</taxon>
        <taxon>Pseudomonadales</taxon>
        <taxon>Pseudomonadaceae</taxon>
        <taxon>Pseudomonas</taxon>
        <taxon>Pseudomonas coronafaciens</taxon>
    </lineage>
</organism>
<dbReference type="GO" id="GO:0005524">
    <property type="term" value="F:ATP binding"/>
    <property type="evidence" value="ECO:0007669"/>
    <property type="project" value="UniProtKB-KW"/>
</dbReference>
<dbReference type="PANTHER" id="PTHR43394">
    <property type="entry name" value="ATP-DEPENDENT PERMEASE MDL1, MITOCHONDRIAL"/>
    <property type="match status" value="1"/>
</dbReference>
<dbReference type="InterPro" id="IPR003439">
    <property type="entry name" value="ABC_transporter-like_ATP-bd"/>
</dbReference>
<comment type="subcellular location">
    <subcellularLocation>
        <location evidence="1">Cell membrane</location>
        <topology evidence="1">Multi-pass membrane protein</topology>
    </subcellularLocation>
</comment>
<dbReference type="GO" id="GO:0015421">
    <property type="term" value="F:ABC-type oligopeptide transporter activity"/>
    <property type="evidence" value="ECO:0007669"/>
    <property type="project" value="TreeGrafter"/>
</dbReference>
<sequence length="639" mass="70079">MDTPVFTPLVMDEPPMLPQQAAAKTAVIQFGLFLTRRILMTTSESSATSSVKIYFRLLSYVRPYVGIFLLSIIGFVIFASTQPMLAGILKYFVDGLTNPEAVLFPNVPYLRELQLLQAVPLLIVLIAAWQGLGSFLGNYFLAKVSLGLVHDLRVELFNKLLVLPNRYFDTTNSGHLISRITFNVTMVTGAATDAIKVVIREGLTVVFLFIYLLMMNWKLTLVMLAILPLIAVMVGTASKKFRKQSKKIQVAMGDVTHVASETIQGYRVVRSFGGESYEQARFAQASNSNTKKQLRMTKTGAIYTPMLQLVIYSAMAVLMFLVLFLRGEATAGDLVAYITAAGLLPKPIRQLSEVSSTIQKGVAGAESIFEQLDVEEEVDTGTIERERVTGHLEVKHLSFFYPQTARQVLNDISFSAAPGQMIALVGRSGSGKSTLANLIPRFYGHDMGNILLDGVEINDYRLRNLRRHIAQVNQNVTLFNDTIANNIAYGDLAGAPRADIEAAAADAYAKEFIDQLPQGFDTQVGENGVLLSGGQRQRLAIARALLKNAPLLILDEATSALDTESERHIQAALDHVMKGRTTLVIAHRLSTIEKADLILVMDAGQIVERGTHSELLAQNGYYARLHAMGLDEPAPVGAV</sequence>
<dbReference type="Gene3D" id="3.40.50.300">
    <property type="entry name" value="P-loop containing nucleotide triphosphate hydrolases"/>
    <property type="match status" value="1"/>
</dbReference>
<dbReference type="InterPro" id="IPR011527">
    <property type="entry name" value="ABC1_TM_dom"/>
</dbReference>
<evidence type="ECO:0000256" key="11">
    <source>
        <dbReference type="SAM" id="Phobius"/>
    </source>
</evidence>
<feature type="transmembrane region" description="Helical" evidence="11">
    <location>
        <begin position="301"/>
        <end position="325"/>
    </location>
</feature>
<dbReference type="SUPFAM" id="SSF90123">
    <property type="entry name" value="ABC transporter transmembrane region"/>
    <property type="match status" value="1"/>
</dbReference>
<keyword evidence="6 14" id="KW-0067">ATP-binding</keyword>
<dbReference type="Pfam" id="PF00005">
    <property type="entry name" value="ABC_tran"/>
    <property type="match status" value="1"/>
</dbReference>
<dbReference type="InterPro" id="IPR003593">
    <property type="entry name" value="AAA+_ATPase"/>
</dbReference>
<keyword evidence="3" id="KW-1003">Cell membrane</keyword>